<feature type="compositionally biased region" description="Polar residues" evidence="1">
    <location>
        <begin position="83"/>
        <end position="93"/>
    </location>
</feature>
<keyword evidence="5" id="KW-1185">Reference proteome</keyword>
<accession>A0A5B8V064</accession>
<feature type="chain" id="PRO_5022891089" description="Right handed beta helix domain-containing protein" evidence="2">
    <location>
        <begin position="22"/>
        <end position="549"/>
    </location>
</feature>
<organism evidence="4 5">
    <name type="scientific">Mucilaginibacter ginsenosidivorans</name>
    <dbReference type="NCBI Taxonomy" id="398053"/>
    <lineage>
        <taxon>Bacteria</taxon>
        <taxon>Pseudomonadati</taxon>
        <taxon>Bacteroidota</taxon>
        <taxon>Sphingobacteriia</taxon>
        <taxon>Sphingobacteriales</taxon>
        <taxon>Sphingobacteriaceae</taxon>
        <taxon>Mucilaginibacter</taxon>
    </lineage>
</organism>
<dbReference type="InterPro" id="IPR039448">
    <property type="entry name" value="Beta_helix"/>
</dbReference>
<feature type="compositionally biased region" description="Low complexity" evidence="1">
    <location>
        <begin position="94"/>
        <end position="107"/>
    </location>
</feature>
<dbReference type="PROSITE" id="PS51257">
    <property type="entry name" value="PROKAR_LIPOPROTEIN"/>
    <property type="match status" value="1"/>
</dbReference>
<dbReference type="EMBL" id="CP042436">
    <property type="protein sequence ID" value="QEC64887.1"/>
    <property type="molecule type" value="Genomic_DNA"/>
</dbReference>
<dbReference type="KEGG" id="mgin:FRZ54_20725"/>
<reference evidence="4 5" key="1">
    <citation type="journal article" date="2017" name="Curr. Microbiol.">
        <title>Mucilaginibacter ginsenosidivorans sp. nov., Isolated from Soil of Ginseng Field.</title>
        <authorList>
            <person name="Kim M.M."/>
            <person name="Siddiqi M.Z."/>
            <person name="Im W.T."/>
        </authorList>
    </citation>
    <scope>NUCLEOTIDE SEQUENCE [LARGE SCALE GENOMIC DNA]</scope>
    <source>
        <strain evidence="4 5">Gsoil 3017</strain>
    </source>
</reference>
<evidence type="ECO:0000256" key="2">
    <source>
        <dbReference type="SAM" id="SignalP"/>
    </source>
</evidence>
<evidence type="ECO:0000259" key="3">
    <source>
        <dbReference type="Pfam" id="PF13229"/>
    </source>
</evidence>
<evidence type="ECO:0000313" key="4">
    <source>
        <dbReference type="EMBL" id="QEC64887.1"/>
    </source>
</evidence>
<feature type="signal peptide" evidence="2">
    <location>
        <begin position="1"/>
        <end position="21"/>
    </location>
</feature>
<dbReference type="RefSeq" id="WP_147033720.1">
    <property type="nucleotide sequence ID" value="NZ_CP042436.1"/>
</dbReference>
<dbReference type="Proteomes" id="UP000321479">
    <property type="component" value="Chromosome"/>
</dbReference>
<keyword evidence="2" id="KW-0732">Signal</keyword>
<protein>
    <recommendedName>
        <fullName evidence="3">Right handed beta helix domain-containing protein</fullName>
    </recommendedName>
</protein>
<feature type="domain" description="Right handed beta helix" evidence="3">
    <location>
        <begin position="328"/>
        <end position="445"/>
    </location>
</feature>
<feature type="domain" description="Right handed beta helix" evidence="3">
    <location>
        <begin position="172"/>
        <end position="320"/>
    </location>
</feature>
<dbReference type="AlphaFoldDB" id="A0A5B8V064"/>
<feature type="region of interest" description="Disordered" evidence="1">
    <location>
        <begin position="49"/>
        <end position="125"/>
    </location>
</feature>
<dbReference type="SUPFAM" id="SSF51126">
    <property type="entry name" value="Pectin lyase-like"/>
    <property type="match status" value="2"/>
</dbReference>
<feature type="compositionally biased region" description="Low complexity" evidence="1">
    <location>
        <begin position="49"/>
        <end position="82"/>
    </location>
</feature>
<name>A0A5B8V064_9SPHI</name>
<gene>
    <name evidence="4" type="ORF">FRZ54_20725</name>
</gene>
<sequence>MRKITAVLGLFCLILSFSCKKDGLDPITPVQQTTSTGTISTDTTIIAAGSSVPNGASTGTKTTTGPTTGGSATTKTSTPTGAVSATSGSATVKATTPASGGTTGTTPTTPPTTTTPPPATTATPTMMTGIYADGVHDDTQALQKYLNVGDVTLAPGKTYNVTGLRVTYDFDLNGSTIHMTRTSGTGISLVTNGATVTNGSVTGIWSSSALGNPNGVQGMAIYADNVSISNVTVSSFPSYGIVVVGAHNNPSVTNCTITSNGYIGFYFDAETANTSGGVFSNNLVDQSMLPAATISESGAAIRGSSSNGITTSNWTITGNTFKMPVKPTNWSAEGIEVRYMTNSVISNNTFIAGSIGCSVVRSSGITVSANQFSGSDAEALEFADCKLCSTKSNVITSAFNIGILLDGSGGSSDITLNSDVISGTGSDCIEAYKGCLNVTVTNCTLTAAKSGKAINLMATSGVKIQNSVFIGNSVASMAVMLDTCPGNFSMTGGSVTNFKSCVITIYSNQSGLVTNNVIMSGVTVSGVPTALAKVVGNGASVGSNVVVSL</sequence>
<dbReference type="SMART" id="SM00710">
    <property type="entry name" value="PbH1"/>
    <property type="match status" value="8"/>
</dbReference>
<dbReference type="Pfam" id="PF13229">
    <property type="entry name" value="Beta_helix"/>
    <property type="match status" value="2"/>
</dbReference>
<dbReference type="InterPro" id="IPR006626">
    <property type="entry name" value="PbH1"/>
</dbReference>
<feature type="compositionally biased region" description="Pro residues" evidence="1">
    <location>
        <begin position="108"/>
        <end position="119"/>
    </location>
</feature>
<dbReference type="InterPro" id="IPR012334">
    <property type="entry name" value="Pectin_lyas_fold"/>
</dbReference>
<dbReference type="InterPro" id="IPR011050">
    <property type="entry name" value="Pectin_lyase_fold/virulence"/>
</dbReference>
<dbReference type="Gene3D" id="2.160.20.10">
    <property type="entry name" value="Single-stranded right-handed beta-helix, Pectin lyase-like"/>
    <property type="match status" value="1"/>
</dbReference>
<evidence type="ECO:0000256" key="1">
    <source>
        <dbReference type="SAM" id="MobiDB-lite"/>
    </source>
</evidence>
<evidence type="ECO:0000313" key="5">
    <source>
        <dbReference type="Proteomes" id="UP000321479"/>
    </source>
</evidence>
<proteinExistence type="predicted"/>